<keyword evidence="3" id="KW-0067">ATP-binding</keyword>
<protein>
    <recommendedName>
        <fullName evidence="6">Heat shock protein 12B</fullName>
    </recommendedName>
</protein>
<comment type="similarity">
    <text evidence="1">Belongs to the heat shock protein 70 family.</text>
</comment>
<dbReference type="InterPro" id="IPR043129">
    <property type="entry name" value="ATPase_NBD"/>
</dbReference>
<dbReference type="Proteomes" id="UP000261520">
    <property type="component" value="Unplaced"/>
</dbReference>
<evidence type="ECO:0000313" key="4">
    <source>
        <dbReference type="Ensembl" id="ENSPMGP00000000463.1"/>
    </source>
</evidence>
<dbReference type="Ensembl" id="ENSPMGT00000000486.1">
    <property type="protein sequence ID" value="ENSPMGP00000000463.1"/>
    <property type="gene ID" value="ENSPMGG00000000421.1"/>
</dbReference>
<organism evidence="4 5">
    <name type="scientific">Periophthalmus magnuspinnatus</name>
    <dbReference type="NCBI Taxonomy" id="409849"/>
    <lineage>
        <taxon>Eukaryota</taxon>
        <taxon>Metazoa</taxon>
        <taxon>Chordata</taxon>
        <taxon>Craniata</taxon>
        <taxon>Vertebrata</taxon>
        <taxon>Euteleostomi</taxon>
        <taxon>Actinopterygii</taxon>
        <taxon>Neopterygii</taxon>
        <taxon>Teleostei</taxon>
        <taxon>Neoteleostei</taxon>
        <taxon>Acanthomorphata</taxon>
        <taxon>Gobiaria</taxon>
        <taxon>Gobiiformes</taxon>
        <taxon>Gobioidei</taxon>
        <taxon>Gobiidae</taxon>
        <taxon>Oxudercinae</taxon>
        <taxon>Periophthalmus</taxon>
    </lineage>
</organism>
<evidence type="ECO:0000256" key="2">
    <source>
        <dbReference type="ARBA" id="ARBA00022741"/>
    </source>
</evidence>
<evidence type="ECO:0000256" key="3">
    <source>
        <dbReference type="ARBA" id="ARBA00022840"/>
    </source>
</evidence>
<dbReference type="CDD" id="cd10229">
    <property type="entry name" value="ASKHA_NBD_HSP70_HSPA12"/>
    <property type="match status" value="1"/>
</dbReference>
<name>A0A3B3Z787_9GOBI</name>
<dbReference type="PANTHER" id="PTHR14187">
    <property type="entry name" value="ALPHA KINASE/ELONGATION FACTOR 2 KINASE"/>
    <property type="match status" value="1"/>
</dbReference>
<sequence length="433" mass="48372">QQNVFTPTTICPVDRFKLCCMLQMITDVNKKPMDALQVFSAALRFLKDDALEALDKETQNMAKGLLNFTWVLTVPAIWDNPARQFMREAAVQAGLVTAATEDKLVIALEPEVASIRCKQLCSEDFIMAEAPDKISPGTQYIVVDCGGGTIDITVHDVLEGGQLKELHKASGNDKGGRRVDRKFVQCMREFFCDGLWEEYERDFPSEAQAFMEDLICFRQADHAKVQQLDFYEKFKCLVRQKKARDETLVHVTDSLSEILNKHSDIKYILLVGGLSSSHILRRHVRREFSDQAKVLCPKNPQEAILKGAVMFGRDQSVIRTRKSTGYIQSTSTSKQGLPNFPHPRHALQLLWWDPQAFPGQPRDIVTPACPGSSLGQPPGGTCPEHLPREGGGTSRGTLCLPIFVSCLRSPTSQQGSLRLLLPPDGIPYFWGLP</sequence>
<dbReference type="STRING" id="409849.ENSPMGP00000000463"/>
<keyword evidence="5" id="KW-1185">Reference proteome</keyword>
<dbReference type="SUPFAM" id="SSF53067">
    <property type="entry name" value="Actin-like ATPase domain"/>
    <property type="match status" value="2"/>
</dbReference>
<proteinExistence type="inferred from homology"/>
<dbReference type="InterPro" id="IPR013126">
    <property type="entry name" value="Hsp_70_fam"/>
</dbReference>
<dbReference type="Pfam" id="PF00012">
    <property type="entry name" value="HSP70"/>
    <property type="match status" value="1"/>
</dbReference>
<dbReference type="PANTHER" id="PTHR14187:SF5">
    <property type="entry name" value="HEAT SHOCK 70 KDA PROTEIN 12A"/>
    <property type="match status" value="1"/>
</dbReference>
<evidence type="ECO:0008006" key="6">
    <source>
        <dbReference type="Google" id="ProtNLM"/>
    </source>
</evidence>
<evidence type="ECO:0000313" key="5">
    <source>
        <dbReference type="Proteomes" id="UP000261520"/>
    </source>
</evidence>
<keyword evidence="2" id="KW-0547">Nucleotide-binding</keyword>
<dbReference type="GO" id="GO:0005524">
    <property type="term" value="F:ATP binding"/>
    <property type="evidence" value="ECO:0007669"/>
    <property type="project" value="UniProtKB-KW"/>
</dbReference>
<dbReference type="Gene3D" id="3.30.420.40">
    <property type="match status" value="2"/>
</dbReference>
<reference evidence="4" key="1">
    <citation type="submission" date="2025-08" db="UniProtKB">
        <authorList>
            <consortium name="Ensembl"/>
        </authorList>
    </citation>
    <scope>IDENTIFICATION</scope>
</reference>
<dbReference type="GO" id="GO:0140662">
    <property type="term" value="F:ATP-dependent protein folding chaperone"/>
    <property type="evidence" value="ECO:0007669"/>
    <property type="project" value="InterPro"/>
</dbReference>
<dbReference type="Gene3D" id="3.90.640.10">
    <property type="entry name" value="Actin, Chain A, domain 4"/>
    <property type="match status" value="1"/>
</dbReference>
<accession>A0A3B3Z787</accession>
<evidence type="ECO:0000256" key="1">
    <source>
        <dbReference type="ARBA" id="ARBA00007381"/>
    </source>
</evidence>
<dbReference type="AlphaFoldDB" id="A0A3B3Z787"/>
<reference evidence="4" key="2">
    <citation type="submission" date="2025-09" db="UniProtKB">
        <authorList>
            <consortium name="Ensembl"/>
        </authorList>
    </citation>
    <scope>IDENTIFICATION</scope>
</reference>